<reference evidence="1 2" key="1">
    <citation type="submission" date="2019-03" db="EMBL/GenBank/DDBJ databases">
        <title>Genomic Encyclopedia of Type Strains, Phase III (KMG-III): the genomes of soil and plant-associated and newly described type strains.</title>
        <authorList>
            <person name="Whitman W."/>
        </authorList>
    </citation>
    <scope>NUCLEOTIDE SEQUENCE [LARGE SCALE GENOMIC DNA]</scope>
    <source>
        <strain evidence="1 2">VKM Ac-2527</strain>
    </source>
</reference>
<keyword evidence="2" id="KW-1185">Reference proteome</keyword>
<evidence type="ECO:0000313" key="1">
    <source>
        <dbReference type="EMBL" id="TDO47863.1"/>
    </source>
</evidence>
<dbReference type="InterPro" id="IPR015813">
    <property type="entry name" value="Pyrv/PenolPyrv_kinase-like_dom"/>
</dbReference>
<dbReference type="AlphaFoldDB" id="A0A4R6KCJ4"/>
<comment type="caution">
    <text evidence="1">The sequence shown here is derived from an EMBL/GenBank/DDBJ whole genome shotgun (WGS) entry which is preliminary data.</text>
</comment>
<dbReference type="EMBL" id="SNWQ01000008">
    <property type="protein sequence ID" value="TDO47863.1"/>
    <property type="molecule type" value="Genomic_DNA"/>
</dbReference>
<dbReference type="Proteomes" id="UP000295388">
    <property type="component" value="Unassembled WGS sequence"/>
</dbReference>
<evidence type="ECO:0000313" key="2">
    <source>
        <dbReference type="Proteomes" id="UP000295388"/>
    </source>
</evidence>
<dbReference type="SUPFAM" id="SSF51621">
    <property type="entry name" value="Phosphoenolpyruvate/pyruvate domain"/>
    <property type="match status" value="1"/>
</dbReference>
<dbReference type="Gene3D" id="6.10.250.2750">
    <property type="match status" value="1"/>
</dbReference>
<dbReference type="PANTHER" id="PTHR42905">
    <property type="entry name" value="PHOSPHOENOLPYRUVATE CARBOXYLASE"/>
    <property type="match status" value="1"/>
</dbReference>
<keyword evidence="1" id="KW-0456">Lyase</keyword>
<sequence length="261" mass="26990">MPNAWDAGSAVILVEAGFAAIATTSAGIAFSMGKGDHTLPDGAPAVSREDMFARIQEITAASAVPVNGDLEDGYGEPPDEVAKTIRLAIDAGLAGGNIEDYNGRELYDEALSVERIVAAKEAAGPNFVLTARTDGQLLKQPTPLADSIRRANLYAEAGADCLYVPGVNDLAAIRSLVAEIDGPLNVVLGLGASGLTTHDLFDAGVTRISLGGSIARAALGFVRNAAQEIQTAGTITFAADQIPQGELNALFARHRLPPAEQ</sequence>
<gene>
    <name evidence="1" type="ORF">EV643_108177</name>
</gene>
<dbReference type="GO" id="GO:0016829">
    <property type="term" value="F:lyase activity"/>
    <property type="evidence" value="ECO:0007669"/>
    <property type="project" value="UniProtKB-KW"/>
</dbReference>
<dbReference type="InterPro" id="IPR040442">
    <property type="entry name" value="Pyrv_kinase-like_dom_sf"/>
</dbReference>
<protein>
    <submittedName>
        <fullName evidence="1">2-methylisocitrate lyase-like PEP mutase family enzyme</fullName>
    </submittedName>
</protein>
<name>A0A4R6KCJ4_9ACTN</name>
<dbReference type="InterPro" id="IPR039556">
    <property type="entry name" value="ICL/PEPM"/>
</dbReference>
<dbReference type="Gene3D" id="3.20.20.60">
    <property type="entry name" value="Phosphoenolpyruvate-binding domains"/>
    <property type="match status" value="1"/>
</dbReference>
<proteinExistence type="predicted"/>
<accession>A0A4R6KCJ4</accession>
<dbReference type="PANTHER" id="PTHR42905:SF16">
    <property type="entry name" value="CARBOXYPHOSPHONOENOLPYRUVATE PHOSPHONOMUTASE-LIKE PROTEIN (AFU_ORTHOLOGUE AFUA_5G07230)"/>
    <property type="match status" value="1"/>
</dbReference>
<organism evidence="1 2">
    <name type="scientific">Kribbella caucasensis</name>
    <dbReference type="NCBI Taxonomy" id="2512215"/>
    <lineage>
        <taxon>Bacteria</taxon>
        <taxon>Bacillati</taxon>
        <taxon>Actinomycetota</taxon>
        <taxon>Actinomycetes</taxon>
        <taxon>Propionibacteriales</taxon>
        <taxon>Kribbellaceae</taxon>
        <taxon>Kribbella</taxon>
    </lineage>
</organism>
<dbReference type="Pfam" id="PF13714">
    <property type="entry name" value="PEP_mutase"/>
    <property type="match status" value="1"/>
</dbReference>
<dbReference type="CDD" id="cd00377">
    <property type="entry name" value="ICL_PEPM"/>
    <property type="match status" value="1"/>
</dbReference>